<dbReference type="InterPro" id="IPR008477">
    <property type="entry name" value="TNFAIP8-like"/>
</dbReference>
<reference evidence="1" key="1">
    <citation type="submission" date="2021-01" db="EMBL/GenBank/DDBJ databases">
        <authorList>
            <person name="Corre E."/>
            <person name="Pelletier E."/>
            <person name="Niang G."/>
            <person name="Scheremetjew M."/>
            <person name="Finn R."/>
            <person name="Kale V."/>
            <person name="Holt S."/>
            <person name="Cochrane G."/>
            <person name="Meng A."/>
            <person name="Brown T."/>
            <person name="Cohen L."/>
        </authorList>
    </citation>
    <scope>NUCLEOTIDE SEQUENCE</scope>
    <source>
        <strain evidence="1">NY070348D</strain>
    </source>
</reference>
<sequence>MAETEKKNKMSRKVSTFNAKKKVASKIGDSKMGRKALIKLLGPEGDALVGALKSAVTKIDNKDLAKELKKDLFKWVMKASVLVQHKTLTKDNTRYLRRPAQLGMERMVEMADRNKPGDREVDKLSTEIKALGDMVRKLMEPHCQDKNANKITKLFDYYADPNFLDKLMNDQALEEERETILEATRNLLVQIPSVLTDEESLAIAVARVRLIIPEVHEPSLALCLEKNRPEFTALFTSFLDASMNKESGKAFRFLLMEDAFTQISAPNLRASRSSVIFKKFFAPGSRLSGNKPELAKIEEVIESETVSKNAFVEIRRELMVGLESDFENFLLEPIFKEYKQAREEELRELKERFGDKININP</sequence>
<organism evidence="1">
    <name type="scientific">Mucochytrium quahogii</name>
    <dbReference type="NCBI Taxonomy" id="96639"/>
    <lineage>
        <taxon>Eukaryota</taxon>
        <taxon>Sar</taxon>
        <taxon>Stramenopiles</taxon>
        <taxon>Bigyra</taxon>
        <taxon>Labyrinthulomycetes</taxon>
        <taxon>Thraustochytrida</taxon>
        <taxon>Thraustochytriidae</taxon>
        <taxon>Mucochytrium</taxon>
    </lineage>
</organism>
<dbReference type="InterPro" id="IPR044926">
    <property type="entry name" value="RGS_subdomain_2"/>
</dbReference>
<dbReference type="Gene3D" id="1.20.1440.160">
    <property type="entry name" value="Tumor necrosis factor alpha-induced protein 8-like"/>
    <property type="match status" value="1"/>
</dbReference>
<dbReference type="Pfam" id="PF05527">
    <property type="entry name" value="TNFAIP8"/>
    <property type="match status" value="1"/>
</dbReference>
<dbReference type="AlphaFoldDB" id="A0A7S2WBI3"/>
<dbReference type="EMBL" id="HBHK01009103">
    <property type="protein sequence ID" value="CAD9677010.1"/>
    <property type="molecule type" value="Transcribed_RNA"/>
</dbReference>
<gene>
    <name evidence="1" type="ORF">QSP1433_LOCUS5628</name>
</gene>
<proteinExistence type="predicted"/>
<dbReference type="Gene3D" id="1.10.167.10">
    <property type="entry name" value="Regulator of G-protein Signalling 4, domain 2"/>
    <property type="match status" value="1"/>
</dbReference>
<evidence type="ECO:0000313" key="1">
    <source>
        <dbReference type="EMBL" id="CAD9677010.1"/>
    </source>
</evidence>
<dbReference type="InterPro" id="IPR036305">
    <property type="entry name" value="RGS_sf"/>
</dbReference>
<name>A0A7S2WBI3_9STRA</name>
<protein>
    <submittedName>
        <fullName evidence="1">Uncharacterized protein</fullName>
    </submittedName>
</protein>
<dbReference type="SUPFAM" id="SSF48097">
    <property type="entry name" value="Regulator of G-protein signaling, RGS"/>
    <property type="match status" value="1"/>
</dbReference>
<accession>A0A7S2WBI3</accession>
<dbReference type="InterPro" id="IPR038355">
    <property type="entry name" value="TNFAIP8_sf"/>
</dbReference>